<dbReference type="PANTHER" id="PTHR43767">
    <property type="entry name" value="LONG-CHAIN-FATTY-ACID--COA LIGASE"/>
    <property type="match status" value="1"/>
</dbReference>
<reference evidence="3" key="1">
    <citation type="submission" date="2022-08" db="EMBL/GenBank/DDBJ databases">
        <title>Nisaea acidiphila sp. nov., isolated from a marine algal debris and emended description of the genus Nisaea Urios et al. 2008.</title>
        <authorList>
            <person name="Kwon K."/>
        </authorList>
    </citation>
    <scope>NUCLEOTIDE SEQUENCE</scope>
    <source>
        <strain evidence="3">MEBiC11861</strain>
    </source>
</reference>
<feature type="domain" description="AMP-dependent synthetase/ligase" evidence="1">
    <location>
        <begin position="21"/>
        <end position="384"/>
    </location>
</feature>
<dbReference type="CDD" id="cd17631">
    <property type="entry name" value="FACL_FadD13-like"/>
    <property type="match status" value="1"/>
</dbReference>
<name>A0A9J7AXJ9_9PROT</name>
<dbReference type="KEGG" id="naci:NUH88_07485"/>
<dbReference type="InterPro" id="IPR042099">
    <property type="entry name" value="ANL_N_sf"/>
</dbReference>
<dbReference type="InterPro" id="IPR025110">
    <property type="entry name" value="AMP-bd_C"/>
</dbReference>
<evidence type="ECO:0000313" key="3">
    <source>
        <dbReference type="EMBL" id="UUX51530.1"/>
    </source>
</evidence>
<feature type="domain" description="AMP-binding enzyme C-terminal" evidence="2">
    <location>
        <begin position="434"/>
        <end position="509"/>
    </location>
</feature>
<dbReference type="EMBL" id="CP102480">
    <property type="protein sequence ID" value="UUX51530.1"/>
    <property type="molecule type" value="Genomic_DNA"/>
</dbReference>
<dbReference type="InterPro" id="IPR020845">
    <property type="entry name" value="AMP-binding_CS"/>
</dbReference>
<dbReference type="PROSITE" id="PS00455">
    <property type="entry name" value="AMP_BINDING"/>
    <property type="match status" value="1"/>
</dbReference>
<dbReference type="PANTHER" id="PTHR43767:SF7">
    <property type="entry name" value="MEDIUM_LONG-CHAIN-FATTY-ACID--COA LIGASE FADD8"/>
    <property type="match status" value="1"/>
</dbReference>
<accession>A0A9J7AXJ9</accession>
<dbReference type="GO" id="GO:0016877">
    <property type="term" value="F:ligase activity, forming carbon-sulfur bonds"/>
    <property type="evidence" value="ECO:0007669"/>
    <property type="project" value="UniProtKB-ARBA"/>
</dbReference>
<dbReference type="Proteomes" id="UP001060336">
    <property type="component" value="Chromosome"/>
</dbReference>
<dbReference type="RefSeq" id="WP_257771076.1">
    <property type="nucleotide sequence ID" value="NZ_CP102480.1"/>
</dbReference>
<dbReference type="Gene3D" id="3.30.300.30">
    <property type="match status" value="1"/>
</dbReference>
<dbReference type="NCBIfam" id="NF005676">
    <property type="entry name" value="PRK07470.1"/>
    <property type="match status" value="1"/>
</dbReference>
<sequence>MSGTPVTPFSTRTMNLAHLVEQQARRLPDAPAFVWGETVWTWREFDRRVKAMAAVLAHEGGVGKGDRVLVQSQNCNQLFESMFACFRLGAVWVPANFRGMPDDLAWMAELSGARAMICNAAFPEHAAVGGPELETRFAIGAAQFGPDIDDLMEKYADTVPPLASVDRDDPAWLFFTSGTSGRPKASVLTHGQLGFVINNHLCDLVPGVTETDASLVVAPLSHGAGMHQLMMAARGAPTILPAAPRFDTGEIWSLIERWRVSNMFTVPTILKMLVEAPEAMTADHSSLRYVIYAGAPMYRSDQIKALEVLGPVLVQYFGLGEVTGAITYLPPRDHSAGDDMRVGTCGFPRTGMQVEIQGEDGAALAPGETGEICVTGGAVFAGYWRNSEANAKSFRDGWFRTGDIGHMDADGYVYITGRASDMYISGGSNIYPREIEEKILLHPAVTETAVFGMPDPKWGEIGVAVCVLEEGHSLDAVALDAYLREKIASYKLPRQYFFWDSLPKTGYGKLSKRVIRAELEERLAAGGSAA</sequence>
<dbReference type="Pfam" id="PF13193">
    <property type="entry name" value="AMP-binding_C"/>
    <property type="match status" value="1"/>
</dbReference>
<dbReference type="Gene3D" id="3.40.50.12780">
    <property type="entry name" value="N-terminal domain of ligase-like"/>
    <property type="match status" value="1"/>
</dbReference>
<dbReference type="AlphaFoldDB" id="A0A9J7AXJ9"/>
<evidence type="ECO:0000313" key="4">
    <source>
        <dbReference type="Proteomes" id="UP001060336"/>
    </source>
</evidence>
<dbReference type="Pfam" id="PF00501">
    <property type="entry name" value="AMP-binding"/>
    <property type="match status" value="1"/>
</dbReference>
<protein>
    <submittedName>
        <fullName evidence="3">Acyl-CoA synthetase</fullName>
    </submittedName>
</protein>
<dbReference type="InterPro" id="IPR000873">
    <property type="entry name" value="AMP-dep_synth/lig_dom"/>
</dbReference>
<dbReference type="InterPro" id="IPR050237">
    <property type="entry name" value="ATP-dep_AMP-bd_enzyme"/>
</dbReference>
<dbReference type="InterPro" id="IPR045851">
    <property type="entry name" value="AMP-bd_C_sf"/>
</dbReference>
<dbReference type="SUPFAM" id="SSF56801">
    <property type="entry name" value="Acetyl-CoA synthetase-like"/>
    <property type="match status" value="1"/>
</dbReference>
<keyword evidence="4" id="KW-1185">Reference proteome</keyword>
<gene>
    <name evidence="3" type="ORF">NUH88_07485</name>
</gene>
<organism evidence="3 4">
    <name type="scientific">Nisaea acidiphila</name>
    <dbReference type="NCBI Taxonomy" id="1862145"/>
    <lineage>
        <taxon>Bacteria</taxon>
        <taxon>Pseudomonadati</taxon>
        <taxon>Pseudomonadota</taxon>
        <taxon>Alphaproteobacteria</taxon>
        <taxon>Rhodospirillales</taxon>
        <taxon>Thalassobaculaceae</taxon>
        <taxon>Nisaea</taxon>
    </lineage>
</organism>
<proteinExistence type="predicted"/>
<evidence type="ECO:0000259" key="2">
    <source>
        <dbReference type="Pfam" id="PF13193"/>
    </source>
</evidence>
<evidence type="ECO:0000259" key="1">
    <source>
        <dbReference type="Pfam" id="PF00501"/>
    </source>
</evidence>